<gene>
    <name evidence="6" type="ORF">CTAYLR_008219</name>
</gene>
<evidence type="ECO:0000256" key="4">
    <source>
        <dbReference type="SAM" id="SignalP"/>
    </source>
</evidence>
<proteinExistence type="inferred from homology"/>
<keyword evidence="7" id="KW-1185">Reference proteome</keyword>
<dbReference type="Pfam" id="PF04884">
    <property type="entry name" value="UVB_sens_prot"/>
    <property type="match status" value="1"/>
</dbReference>
<dbReference type="PANTHER" id="PTHR12770:SF20">
    <property type="entry name" value="PROTEIN ROOT UVB SENSITIVE 6"/>
    <property type="match status" value="1"/>
</dbReference>
<accession>A0AAD7XNX6</accession>
<sequence length="496" mass="55118">MKRGGLWGLLVTQAAGLASYGATPPGARQRQRQRQWQRPQPQPQPRCVLQVAPSTPSSSATWNPGSAAEELMEVNPDGSRRRLLATAEERLVEIQETGRKRRKVKSVLRRIFVPDHITPSYFAYSRWRCLQRLLSATVNVFGLQAMIMAVGVRDFQSGKAMGAAAAIDWVLKDALGKVARLAWAGRMGREFDGDAKRWRFRSSLLYASGNGLQIATFAFPKFFLALATVANCLKQISLLTSTATRSAIYRSFAVTETTNNIGDITAKGEAQIAVVDLAGMTLGILLSRTCGFDAVTRRNRLVGLYLGLSFLEICAMYQEIRCVVFRQLNLERAQAVVAAFVDNQDQDLPTPRFTASRERILLGSPRLKRHTFPRLSTLAIPDSQLADLLDVFHDDLFLLVPTPSAHLALVLHAAAKDTDVLKALLALNIAERRCDKHADLLDRLRHAKRDATTTIDDLLDAMRAAGWSTKSFMFPDIRVRADWPLSTDNRDLPPPR</sequence>
<keyword evidence="4" id="KW-0732">Signal</keyword>
<evidence type="ECO:0000259" key="5">
    <source>
        <dbReference type="Pfam" id="PF04884"/>
    </source>
</evidence>
<feature type="coiled-coil region" evidence="2">
    <location>
        <begin position="427"/>
        <end position="461"/>
    </location>
</feature>
<feature type="domain" description="Protein root UVB sensitive/RUS" evidence="5">
    <location>
        <begin position="99"/>
        <end position="343"/>
    </location>
</feature>
<feature type="chain" id="PRO_5042015577" description="Protein root UVB sensitive/RUS domain-containing protein" evidence="4">
    <location>
        <begin position="17"/>
        <end position="496"/>
    </location>
</feature>
<evidence type="ECO:0000256" key="1">
    <source>
        <dbReference type="ARBA" id="ARBA00007558"/>
    </source>
</evidence>
<dbReference type="AlphaFoldDB" id="A0AAD7XNX6"/>
<organism evidence="6 7">
    <name type="scientific">Chrysophaeum taylorii</name>
    <dbReference type="NCBI Taxonomy" id="2483200"/>
    <lineage>
        <taxon>Eukaryota</taxon>
        <taxon>Sar</taxon>
        <taxon>Stramenopiles</taxon>
        <taxon>Ochrophyta</taxon>
        <taxon>Pelagophyceae</taxon>
        <taxon>Pelagomonadales</taxon>
        <taxon>Pelagomonadaceae</taxon>
        <taxon>Chrysophaeum</taxon>
    </lineage>
</organism>
<comment type="caution">
    <text evidence="6">The sequence shown here is derived from an EMBL/GenBank/DDBJ whole genome shotgun (WGS) entry which is preliminary data.</text>
</comment>
<dbReference type="InterPro" id="IPR054549">
    <property type="entry name" value="UVB_sens_RUS_dom"/>
</dbReference>
<reference evidence="6" key="1">
    <citation type="submission" date="2023-01" db="EMBL/GenBank/DDBJ databases">
        <title>Metagenome sequencing of chrysophaentin producing Chrysophaeum taylorii.</title>
        <authorList>
            <person name="Davison J."/>
            <person name="Bewley C."/>
        </authorList>
    </citation>
    <scope>NUCLEOTIDE SEQUENCE</scope>
    <source>
        <strain evidence="6">NIES-1699</strain>
    </source>
</reference>
<evidence type="ECO:0000313" key="7">
    <source>
        <dbReference type="Proteomes" id="UP001230188"/>
    </source>
</evidence>
<protein>
    <recommendedName>
        <fullName evidence="5">Protein root UVB sensitive/RUS domain-containing protein</fullName>
    </recommendedName>
</protein>
<dbReference type="InterPro" id="IPR006968">
    <property type="entry name" value="RUS_fam"/>
</dbReference>
<dbReference type="PANTHER" id="PTHR12770">
    <property type="entry name" value="RUS1 FAMILY PROTEIN C16ORF58"/>
    <property type="match status" value="1"/>
</dbReference>
<evidence type="ECO:0000313" key="6">
    <source>
        <dbReference type="EMBL" id="KAJ8610435.1"/>
    </source>
</evidence>
<feature type="compositionally biased region" description="Polar residues" evidence="3">
    <location>
        <begin position="52"/>
        <end position="64"/>
    </location>
</feature>
<feature type="signal peptide" evidence="4">
    <location>
        <begin position="1"/>
        <end position="16"/>
    </location>
</feature>
<name>A0AAD7XNX6_9STRA</name>
<evidence type="ECO:0000256" key="3">
    <source>
        <dbReference type="SAM" id="MobiDB-lite"/>
    </source>
</evidence>
<dbReference type="EMBL" id="JAQMWT010000104">
    <property type="protein sequence ID" value="KAJ8610435.1"/>
    <property type="molecule type" value="Genomic_DNA"/>
</dbReference>
<dbReference type="Proteomes" id="UP001230188">
    <property type="component" value="Unassembled WGS sequence"/>
</dbReference>
<feature type="region of interest" description="Disordered" evidence="3">
    <location>
        <begin position="20"/>
        <end position="65"/>
    </location>
</feature>
<keyword evidence="2" id="KW-0175">Coiled coil</keyword>
<evidence type="ECO:0000256" key="2">
    <source>
        <dbReference type="SAM" id="Coils"/>
    </source>
</evidence>
<comment type="similarity">
    <text evidence="1">Belongs to the RUS1 family.</text>
</comment>